<evidence type="ECO:0000256" key="17">
    <source>
        <dbReference type="ARBA" id="ARBA00023268"/>
    </source>
</evidence>
<dbReference type="Proteomes" id="UP000824755">
    <property type="component" value="Chromosome"/>
</dbReference>
<dbReference type="NCBIfam" id="TIGR02071">
    <property type="entry name" value="PBP_1b"/>
    <property type="match status" value="1"/>
</dbReference>
<feature type="domain" description="Bifunctional transglycosylase second" evidence="27">
    <location>
        <begin position="47"/>
        <end position="131"/>
    </location>
</feature>
<evidence type="ECO:0000259" key="25">
    <source>
        <dbReference type="Pfam" id="PF00905"/>
    </source>
</evidence>
<evidence type="ECO:0000259" key="26">
    <source>
        <dbReference type="Pfam" id="PF00912"/>
    </source>
</evidence>
<evidence type="ECO:0000256" key="4">
    <source>
        <dbReference type="ARBA" id="ARBA00007090"/>
    </source>
</evidence>
<keyword evidence="15" id="KW-0472">Membrane</keyword>
<comment type="function">
    <text evidence="1 23">Cell wall formation. Synthesis of cross-linked peptidoglycan from the lipid intermediates. The enzyme has a penicillin-insensitive transglycosylase N-terminal domain (formation of linear glycan strands) and a penicillin-sensitive transpeptidase C-terminal domain (cross-linking of the peptide subunits).</text>
</comment>
<dbReference type="InterPro" id="IPR050396">
    <property type="entry name" value="Glycosyltr_51/Transpeptidase"/>
</dbReference>
<keyword evidence="9" id="KW-0645">Protease</keyword>
<dbReference type="PIRSF" id="PIRSF002799">
    <property type="entry name" value="PBP_1b"/>
    <property type="match status" value="1"/>
</dbReference>
<evidence type="ECO:0000256" key="9">
    <source>
        <dbReference type="ARBA" id="ARBA00022670"/>
    </source>
</evidence>
<comment type="catalytic activity">
    <reaction evidence="21">
        <text>[GlcNAc-(1-&gt;4)-Mur2Ac(oyl-L-Ala-gamma-D-Glu-L-Lys-D-Ala-D-Ala)](n)-di-trans,octa-cis-undecaprenyl diphosphate + beta-D-GlcNAc-(1-&gt;4)-Mur2Ac(oyl-L-Ala-gamma-D-Glu-L-Lys-D-Ala-D-Ala)-di-trans,octa-cis-undecaprenyl diphosphate = [GlcNAc-(1-&gt;4)-Mur2Ac(oyl-L-Ala-gamma-D-Glu-L-Lys-D-Ala-D-Ala)](n+1)-di-trans,octa-cis-undecaprenyl diphosphate + di-trans,octa-cis-undecaprenyl diphosphate + H(+)</text>
        <dbReference type="Rhea" id="RHEA:23708"/>
        <dbReference type="Rhea" id="RHEA-COMP:9602"/>
        <dbReference type="Rhea" id="RHEA-COMP:9603"/>
        <dbReference type="ChEBI" id="CHEBI:15378"/>
        <dbReference type="ChEBI" id="CHEBI:58405"/>
        <dbReference type="ChEBI" id="CHEBI:60033"/>
        <dbReference type="ChEBI" id="CHEBI:78435"/>
        <dbReference type="EC" id="2.4.99.28"/>
    </reaction>
</comment>
<dbReference type="RefSeq" id="WP_220380709.1">
    <property type="nucleotide sequence ID" value="NZ_CP080544.1"/>
</dbReference>
<comment type="similarity">
    <text evidence="5 23">In the N-terminal section; belongs to the glycosyltransferase 51 family.</text>
</comment>
<evidence type="ECO:0000256" key="3">
    <source>
        <dbReference type="ARBA" id="ARBA00004752"/>
    </source>
</evidence>
<keyword evidence="7" id="KW-1003">Cell membrane</keyword>
<dbReference type="InterPro" id="IPR001460">
    <property type="entry name" value="PCN-bd_Tpept"/>
</dbReference>
<protein>
    <recommendedName>
        <fullName evidence="6 22">Penicillin-binding protein 1B</fullName>
        <shortName evidence="23">PBP-1b</shortName>
        <shortName evidence="23">PBP1b</shortName>
    </recommendedName>
    <alternativeName>
        <fullName evidence="19 23">Murein polymerase</fullName>
    </alternativeName>
</protein>
<dbReference type="Pfam" id="PF00905">
    <property type="entry name" value="Transpeptidase"/>
    <property type="match status" value="1"/>
</dbReference>
<evidence type="ECO:0000256" key="8">
    <source>
        <dbReference type="ARBA" id="ARBA00022645"/>
    </source>
</evidence>
<feature type="domain" description="Penicillin-binding protein transpeptidase" evidence="25">
    <location>
        <begin position="411"/>
        <end position="659"/>
    </location>
</feature>
<evidence type="ECO:0000256" key="15">
    <source>
        <dbReference type="ARBA" id="ARBA00023136"/>
    </source>
</evidence>
<evidence type="ECO:0000313" key="28">
    <source>
        <dbReference type="EMBL" id="QYR53904.1"/>
    </source>
</evidence>
<evidence type="ECO:0000256" key="18">
    <source>
        <dbReference type="ARBA" id="ARBA00023316"/>
    </source>
</evidence>
<feature type="domain" description="Glycosyl transferase family 51" evidence="26">
    <location>
        <begin position="138"/>
        <end position="316"/>
    </location>
</feature>
<keyword evidence="17" id="KW-0511">Multifunctional enzyme</keyword>
<keyword evidence="18 23" id="KW-0961">Cell wall biogenesis/degradation</keyword>
<keyword evidence="13 23" id="KW-0133">Cell shape</keyword>
<evidence type="ECO:0000256" key="19">
    <source>
        <dbReference type="ARBA" id="ARBA00032454"/>
    </source>
</evidence>
<keyword evidence="12" id="KW-0378">Hydrolase</keyword>
<keyword evidence="11 23" id="KW-0808">Transferase</keyword>
<dbReference type="InterPro" id="IPR012338">
    <property type="entry name" value="Beta-lactam/transpept-like"/>
</dbReference>
<dbReference type="Gene3D" id="3.30.2060.10">
    <property type="entry name" value="Penicillin-binding protein 1b domain"/>
    <property type="match status" value="1"/>
</dbReference>
<dbReference type="Gene3D" id="1.10.3810.10">
    <property type="entry name" value="Biosynthetic peptidoglycan transglycosylase-like"/>
    <property type="match status" value="1"/>
</dbReference>
<accession>A0ABX8WSX1</accession>
<evidence type="ECO:0000256" key="13">
    <source>
        <dbReference type="ARBA" id="ARBA00022960"/>
    </source>
</evidence>
<feature type="region of interest" description="Disordered" evidence="24">
    <location>
        <begin position="732"/>
        <end position="792"/>
    </location>
</feature>
<dbReference type="InterPro" id="IPR036950">
    <property type="entry name" value="PBP_transglycosylase"/>
</dbReference>
<keyword evidence="29" id="KW-1185">Reference proteome</keyword>
<dbReference type="EMBL" id="CP080544">
    <property type="protein sequence ID" value="QYR53904.1"/>
    <property type="molecule type" value="Genomic_DNA"/>
</dbReference>
<dbReference type="Pfam" id="PF00912">
    <property type="entry name" value="Transgly"/>
    <property type="match status" value="1"/>
</dbReference>
<comment type="pathway">
    <text evidence="3 23">Cell wall biogenesis; peptidoglycan biosynthesis.</text>
</comment>
<evidence type="ECO:0000256" key="7">
    <source>
        <dbReference type="ARBA" id="ARBA00022475"/>
    </source>
</evidence>
<comment type="similarity">
    <text evidence="4 23">In the C-terminal section; belongs to the transpeptidase family.</text>
</comment>
<dbReference type="InterPro" id="IPR001264">
    <property type="entry name" value="Glyco_trans_51"/>
</dbReference>
<keyword evidence="16" id="KW-0046">Antibiotic resistance</keyword>
<keyword evidence="10 23" id="KW-0328">Glycosyltransferase</keyword>
<evidence type="ECO:0000256" key="6">
    <source>
        <dbReference type="ARBA" id="ARBA00018637"/>
    </source>
</evidence>
<reference evidence="28 29" key="1">
    <citation type="submission" date="2021-08" db="EMBL/GenBank/DDBJ databases">
        <title>Lysobacter sp. strain CJ11 Genome sequencing and assembly.</title>
        <authorList>
            <person name="Kim I."/>
        </authorList>
    </citation>
    <scope>NUCLEOTIDE SEQUENCE [LARGE SCALE GENOMIC DNA]</scope>
    <source>
        <strain evidence="28 29">CJ11</strain>
    </source>
</reference>
<comment type="catalytic activity">
    <reaction evidence="20">
        <text>Preferential cleavage: (Ac)2-L-Lys-D-Ala-|-D-Ala. Also transpeptidation of peptidyl-alanyl moieties that are N-acyl substituents of D-alanine.</text>
        <dbReference type="EC" id="3.4.16.4"/>
    </reaction>
</comment>
<keyword evidence="8" id="KW-0121">Carboxypeptidase</keyword>
<dbReference type="SUPFAM" id="SSF56601">
    <property type="entry name" value="beta-lactamase/transpeptidase-like"/>
    <property type="match status" value="1"/>
</dbReference>
<evidence type="ECO:0000256" key="24">
    <source>
        <dbReference type="SAM" id="MobiDB-lite"/>
    </source>
</evidence>
<dbReference type="InterPro" id="IPR023346">
    <property type="entry name" value="Lysozyme-like_dom_sf"/>
</dbReference>
<keyword evidence="14 23" id="KW-0573">Peptidoglycan synthesis</keyword>
<evidence type="ECO:0000256" key="23">
    <source>
        <dbReference type="PIRNR" id="PIRNR002799"/>
    </source>
</evidence>
<evidence type="ECO:0000256" key="14">
    <source>
        <dbReference type="ARBA" id="ARBA00022984"/>
    </source>
</evidence>
<dbReference type="PANTHER" id="PTHR32282">
    <property type="entry name" value="BINDING PROTEIN TRANSPEPTIDASE, PUTATIVE-RELATED"/>
    <property type="match status" value="1"/>
</dbReference>
<evidence type="ECO:0000256" key="10">
    <source>
        <dbReference type="ARBA" id="ARBA00022676"/>
    </source>
</evidence>
<dbReference type="Pfam" id="PF14814">
    <property type="entry name" value="UB2H"/>
    <property type="match status" value="1"/>
</dbReference>
<comment type="subcellular location">
    <subcellularLocation>
        <location evidence="2">Cell membrane</location>
    </subcellularLocation>
</comment>
<evidence type="ECO:0000256" key="11">
    <source>
        <dbReference type="ARBA" id="ARBA00022679"/>
    </source>
</evidence>
<evidence type="ECO:0000256" key="12">
    <source>
        <dbReference type="ARBA" id="ARBA00022801"/>
    </source>
</evidence>
<evidence type="ECO:0000313" key="29">
    <source>
        <dbReference type="Proteomes" id="UP000824755"/>
    </source>
</evidence>
<organism evidence="28 29">
    <name type="scientific">Lysobacter soyae</name>
    <dbReference type="NCBI Taxonomy" id="2764185"/>
    <lineage>
        <taxon>Bacteria</taxon>
        <taxon>Pseudomonadati</taxon>
        <taxon>Pseudomonadota</taxon>
        <taxon>Gammaproteobacteria</taxon>
        <taxon>Lysobacterales</taxon>
        <taxon>Lysobacteraceae</taxon>
        <taxon>Lysobacter</taxon>
    </lineage>
</organism>
<dbReference type="SUPFAM" id="SSF53955">
    <property type="entry name" value="Lysozyme-like"/>
    <property type="match status" value="1"/>
</dbReference>
<dbReference type="InterPro" id="IPR011813">
    <property type="entry name" value="PBP_1b"/>
</dbReference>
<evidence type="ECO:0000256" key="20">
    <source>
        <dbReference type="ARBA" id="ARBA00034000"/>
    </source>
</evidence>
<dbReference type="PANTHER" id="PTHR32282:SF11">
    <property type="entry name" value="PENICILLIN-BINDING PROTEIN 1B"/>
    <property type="match status" value="1"/>
</dbReference>
<evidence type="ECO:0000256" key="2">
    <source>
        <dbReference type="ARBA" id="ARBA00004236"/>
    </source>
</evidence>
<evidence type="ECO:0000256" key="1">
    <source>
        <dbReference type="ARBA" id="ARBA00002624"/>
    </source>
</evidence>
<dbReference type="Gene3D" id="3.40.710.10">
    <property type="entry name" value="DD-peptidase/beta-lactamase superfamily"/>
    <property type="match status" value="1"/>
</dbReference>
<evidence type="ECO:0000256" key="21">
    <source>
        <dbReference type="ARBA" id="ARBA00049902"/>
    </source>
</evidence>
<proteinExistence type="inferred from homology"/>
<evidence type="ECO:0000259" key="27">
    <source>
        <dbReference type="Pfam" id="PF14814"/>
    </source>
</evidence>
<dbReference type="InterPro" id="IPR028166">
    <property type="entry name" value="UB2H"/>
</dbReference>
<evidence type="ECO:0000256" key="5">
    <source>
        <dbReference type="ARBA" id="ARBA00007739"/>
    </source>
</evidence>
<gene>
    <name evidence="28" type="primary">mrcB</name>
    <name evidence="28" type="ORF">H8L67_02880</name>
</gene>
<name>A0ABX8WSX1_9GAMM</name>
<sequence length="792" mass="86109">MGALAALALFLGFLVPYMLYLNHQVGTRFGQLQWQLPTRVYARPLQLQPGIALTGDTLKSELELASYRDDGVGDRPGSYARKGNQFMISSRGFNDVGGVINPHRITVTLNDGAVASLRDRDNKAAMKVTRLDPARIGTLYGRNQEERELVRLEELPEKLVTGLQAVEDKDFAHHFGVDLTGVLRAIWINLKSGDRKQGASTLTQQLARSGLLGIGKEQTYTRKFKEMLYAVILEARYDKRTILETYFNQVYLGQQGNQAIHGVAAASKFWYGRNVRDLSNEQIALLIAIVRGPSWYDPRKNPERALERRNFVLEKMLQNNVLTQKEYEAAVKAPLGVTKTPEGAGGNRFPAYVELVRRQLASDYSNDDLSGAGMSVMTAMSPSAQAYAEGSVSAVISSVSSRRRPALDAGLVMTNVHNGEVVAVVGSKNYTEAGFNRALDAKRPIGSLIKPFEYMLALAQPGRWSLATYVDDSPVSVILGNGKRWNPSNSDNQSHGSVRVIDALAQSYNQATVRLGMAVQTQRVAELMKVLAGIDTGTNPSLLLGATDQSPYAMAQAYQFLASGGEIQPLRSVRGVLDRNGKALKRYDKAPAPAQEGDAIAARLVTFALQRVVSGGTARQLMSDGFGRLTPAGKTGTSNDSRDSWYAGYTGDHLAVIWVGNDQNKPTGLYGATGAMRVWSSIFKKLPTAPLQLNQRGLDWQWVSGSNATEAGCPGAQRIPFVKGYAPPFQSCAPAPEPTPFEDPNALPPDGTEPMMPADGQDVGQTGWPTRGDPARQVQPMPQNVPAEPVGQ</sequence>
<evidence type="ECO:0000256" key="22">
    <source>
        <dbReference type="NCBIfam" id="TIGR02071"/>
    </source>
</evidence>
<evidence type="ECO:0000256" key="16">
    <source>
        <dbReference type="ARBA" id="ARBA00023251"/>
    </source>
</evidence>